<comment type="caution">
    <text evidence="5">The sequence shown here is derived from an EMBL/GenBank/DDBJ whole genome shotgun (WGS) entry which is preliminary data.</text>
</comment>
<dbReference type="Pfam" id="PF00196">
    <property type="entry name" value="GerE"/>
    <property type="match status" value="1"/>
</dbReference>
<dbReference type="Gene3D" id="3.40.50.2300">
    <property type="match status" value="1"/>
</dbReference>
<dbReference type="InterPro" id="IPR000792">
    <property type="entry name" value="Tscrpt_reg_LuxR_C"/>
</dbReference>
<keyword evidence="2 5" id="KW-0238">DNA-binding</keyword>
<dbReference type="GO" id="GO:0006355">
    <property type="term" value="P:regulation of DNA-templated transcription"/>
    <property type="evidence" value="ECO:0007669"/>
    <property type="project" value="InterPro"/>
</dbReference>
<keyword evidence="3" id="KW-0804">Transcription</keyword>
<evidence type="ECO:0000313" key="5">
    <source>
        <dbReference type="EMBL" id="RXI76559.1"/>
    </source>
</evidence>
<dbReference type="EMBL" id="QXIL01000029">
    <property type="protein sequence ID" value="RXI76559.1"/>
    <property type="molecule type" value="Genomic_DNA"/>
</dbReference>
<dbReference type="PRINTS" id="PR00038">
    <property type="entry name" value="HTHLUXR"/>
</dbReference>
<dbReference type="Proteomes" id="UP000290602">
    <property type="component" value="Unassembled WGS sequence"/>
</dbReference>
<dbReference type="PROSITE" id="PS50043">
    <property type="entry name" value="HTH_LUXR_2"/>
    <property type="match status" value="1"/>
</dbReference>
<sequence>MTKFHWGFSRRWETMYRIGILGHTTALKDRVAFLVNQQANCTVTTQLTEWTELRPALATLDVLLVLTSDYPEDLPTLAHTYLAPPTATPKIIAFGPLCSKHLAENFLHQGLAAYLLTDSPNHEIVWALRSVLADQAYLDAQLDPCPTRKQLVTNNRYTCLSKREIEVFPLMVLGYANKEIAAKLFISPKTVEAHKASIMHKLKMHSRPELVRYALQNNLITT</sequence>
<dbReference type="PANTHER" id="PTHR44688:SF16">
    <property type="entry name" value="DNA-BINDING TRANSCRIPTIONAL ACTIVATOR DEVR_DOSR"/>
    <property type="match status" value="1"/>
</dbReference>
<dbReference type="InterPro" id="IPR016032">
    <property type="entry name" value="Sig_transdc_resp-reg_C-effctor"/>
</dbReference>
<reference evidence="5 6" key="1">
    <citation type="submission" date="2018-08" db="EMBL/GenBank/DDBJ databases">
        <title>Lactobacillus suantsai sp. nov., isolated from traditional fermented suan-tsai in Taiwan.</title>
        <authorList>
            <person name="Huang C.-H."/>
        </authorList>
    </citation>
    <scope>NUCLEOTIDE SEQUENCE [LARGE SCALE GENOMIC DNA]</scope>
    <source>
        <strain evidence="5 6">BCRC 12945</strain>
    </source>
</reference>
<dbReference type="AlphaFoldDB" id="A0A4Q0VFG5"/>
<organism evidence="5 6">
    <name type="scientific">Levilactobacillus suantsaii</name>
    <dbReference type="NCBI Taxonomy" id="2292255"/>
    <lineage>
        <taxon>Bacteria</taxon>
        <taxon>Bacillati</taxon>
        <taxon>Bacillota</taxon>
        <taxon>Bacilli</taxon>
        <taxon>Lactobacillales</taxon>
        <taxon>Lactobacillaceae</taxon>
        <taxon>Levilactobacillus</taxon>
    </lineage>
</organism>
<gene>
    <name evidence="5" type="ORF">DXH47_10420</name>
</gene>
<dbReference type="OrthoDB" id="9780153at2"/>
<dbReference type="SUPFAM" id="SSF46894">
    <property type="entry name" value="C-terminal effector domain of the bipartite response regulators"/>
    <property type="match status" value="1"/>
</dbReference>
<feature type="domain" description="HTH luxR-type" evidence="4">
    <location>
        <begin position="153"/>
        <end position="218"/>
    </location>
</feature>
<name>A0A4Q0VFG5_9LACO</name>
<dbReference type="CDD" id="cd06170">
    <property type="entry name" value="LuxR_C_like"/>
    <property type="match status" value="1"/>
</dbReference>
<evidence type="ECO:0000259" key="4">
    <source>
        <dbReference type="PROSITE" id="PS50043"/>
    </source>
</evidence>
<evidence type="ECO:0000313" key="6">
    <source>
        <dbReference type="Proteomes" id="UP000290602"/>
    </source>
</evidence>
<keyword evidence="1" id="KW-0805">Transcription regulation</keyword>
<dbReference type="PANTHER" id="PTHR44688">
    <property type="entry name" value="DNA-BINDING TRANSCRIPTIONAL ACTIVATOR DEVR_DOSR"/>
    <property type="match status" value="1"/>
</dbReference>
<accession>A0A4Q0VFG5</accession>
<evidence type="ECO:0000256" key="3">
    <source>
        <dbReference type="ARBA" id="ARBA00023163"/>
    </source>
</evidence>
<dbReference type="PROSITE" id="PS00622">
    <property type="entry name" value="HTH_LUXR_1"/>
    <property type="match status" value="1"/>
</dbReference>
<dbReference type="GO" id="GO:0003677">
    <property type="term" value="F:DNA binding"/>
    <property type="evidence" value="ECO:0007669"/>
    <property type="project" value="UniProtKB-KW"/>
</dbReference>
<proteinExistence type="predicted"/>
<dbReference type="SMART" id="SM00421">
    <property type="entry name" value="HTH_LUXR"/>
    <property type="match status" value="1"/>
</dbReference>
<protein>
    <submittedName>
        <fullName evidence="5">DNA-binding response regulator</fullName>
    </submittedName>
</protein>
<evidence type="ECO:0000256" key="1">
    <source>
        <dbReference type="ARBA" id="ARBA00023015"/>
    </source>
</evidence>
<keyword evidence="6" id="KW-1185">Reference proteome</keyword>
<evidence type="ECO:0000256" key="2">
    <source>
        <dbReference type="ARBA" id="ARBA00023125"/>
    </source>
</evidence>